<evidence type="ECO:0000313" key="6">
    <source>
        <dbReference type="Proteomes" id="UP000011087"/>
    </source>
</evidence>
<dbReference type="PANTHER" id="PTHR23106">
    <property type="entry name" value="ANGIOGENIC FACTOR WITH G PATCH AND FHA DOMAINS 1"/>
    <property type="match status" value="1"/>
</dbReference>
<dbReference type="HOGENOM" id="CLU_595096_0_0_1"/>
<dbReference type="GeneID" id="17304555"/>
<dbReference type="SMART" id="SM00443">
    <property type="entry name" value="G_patch"/>
    <property type="match status" value="1"/>
</dbReference>
<dbReference type="RefSeq" id="XP_005834760.1">
    <property type="nucleotide sequence ID" value="XM_005834703.1"/>
</dbReference>
<dbReference type="Proteomes" id="UP000011087">
    <property type="component" value="Unassembled WGS sequence"/>
</dbReference>
<reference evidence="5" key="3">
    <citation type="submission" date="2015-06" db="UniProtKB">
        <authorList>
            <consortium name="EnsemblProtists"/>
        </authorList>
    </citation>
    <scope>IDENTIFICATION</scope>
</reference>
<protein>
    <recommendedName>
        <fullName evidence="7">G-patch domain-containing protein</fullName>
    </recommendedName>
</protein>
<proteinExistence type="predicted"/>
<dbReference type="SUPFAM" id="SSF49879">
    <property type="entry name" value="SMAD/FHA domain"/>
    <property type="match status" value="1"/>
</dbReference>
<gene>
    <name evidence="4" type="ORF">GUITHDRAFT_106334</name>
</gene>
<dbReference type="InterPro" id="IPR008984">
    <property type="entry name" value="SMAD_FHA_dom_sf"/>
</dbReference>
<dbReference type="SMART" id="SM00240">
    <property type="entry name" value="FHA"/>
    <property type="match status" value="1"/>
</dbReference>
<feature type="region of interest" description="Disordered" evidence="1">
    <location>
        <begin position="394"/>
        <end position="460"/>
    </location>
</feature>
<dbReference type="GO" id="GO:0003676">
    <property type="term" value="F:nucleic acid binding"/>
    <property type="evidence" value="ECO:0007669"/>
    <property type="project" value="InterPro"/>
</dbReference>
<evidence type="ECO:0000313" key="4">
    <source>
        <dbReference type="EMBL" id="EKX47780.1"/>
    </source>
</evidence>
<evidence type="ECO:0000313" key="5">
    <source>
        <dbReference type="EnsemblProtists" id="EKX47780"/>
    </source>
</evidence>
<evidence type="ECO:0000259" key="2">
    <source>
        <dbReference type="PROSITE" id="PS50006"/>
    </source>
</evidence>
<dbReference type="Pfam" id="PF01585">
    <property type="entry name" value="G-patch"/>
    <property type="match status" value="1"/>
</dbReference>
<evidence type="ECO:0000259" key="3">
    <source>
        <dbReference type="PROSITE" id="PS50174"/>
    </source>
</evidence>
<dbReference type="EMBL" id="JH992988">
    <property type="protein sequence ID" value="EKX47780.1"/>
    <property type="molecule type" value="Genomic_DNA"/>
</dbReference>
<feature type="compositionally biased region" description="Basic and acidic residues" evidence="1">
    <location>
        <begin position="153"/>
        <end position="164"/>
    </location>
</feature>
<dbReference type="InterPro" id="IPR000253">
    <property type="entry name" value="FHA_dom"/>
</dbReference>
<accession>L1JI80</accession>
<feature type="region of interest" description="Disordered" evidence="1">
    <location>
        <begin position="1"/>
        <end position="27"/>
    </location>
</feature>
<dbReference type="OrthoDB" id="77405at2759"/>
<dbReference type="Gene3D" id="2.60.200.20">
    <property type="match status" value="1"/>
</dbReference>
<organism evidence="4">
    <name type="scientific">Guillardia theta (strain CCMP2712)</name>
    <name type="common">Cryptophyte</name>
    <dbReference type="NCBI Taxonomy" id="905079"/>
    <lineage>
        <taxon>Eukaryota</taxon>
        <taxon>Cryptophyceae</taxon>
        <taxon>Pyrenomonadales</taxon>
        <taxon>Geminigeraceae</taxon>
        <taxon>Guillardia</taxon>
    </lineage>
</organism>
<dbReference type="PaxDb" id="55529-EKX47780"/>
<dbReference type="STRING" id="905079.L1JI80"/>
<name>L1JI80_GUITC</name>
<dbReference type="AlphaFoldDB" id="L1JI80"/>
<dbReference type="CDD" id="cd00060">
    <property type="entry name" value="FHA"/>
    <property type="match status" value="1"/>
</dbReference>
<feature type="compositionally biased region" description="Basic and acidic residues" evidence="1">
    <location>
        <begin position="415"/>
        <end position="432"/>
    </location>
</feature>
<feature type="compositionally biased region" description="Acidic residues" evidence="1">
    <location>
        <begin position="403"/>
        <end position="414"/>
    </location>
</feature>
<dbReference type="InterPro" id="IPR053027">
    <property type="entry name" value="AGGF1"/>
</dbReference>
<dbReference type="InterPro" id="IPR000467">
    <property type="entry name" value="G_patch_dom"/>
</dbReference>
<evidence type="ECO:0008006" key="7">
    <source>
        <dbReference type="Google" id="ProtNLM"/>
    </source>
</evidence>
<feature type="region of interest" description="Disordered" evidence="1">
    <location>
        <begin position="153"/>
        <end position="209"/>
    </location>
</feature>
<evidence type="ECO:0000256" key="1">
    <source>
        <dbReference type="SAM" id="MobiDB-lite"/>
    </source>
</evidence>
<dbReference type="PANTHER" id="PTHR23106:SF24">
    <property type="entry name" value="ANGIOGENIC FACTOR WITH G PATCH AND FHA DOMAINS 1"/>
    <property type="match status" value="1"/>
</dbReference>
<dbReference type="PROSITE" id="PS50006">
    <property type="entry name" value="FHA_DOMAIN"/>
    <property type="match status" value="1"/>
</dbReference>
<reference evidence="6" key="2">
    <citation type="submission" date="2012-11" db="EMBL/GenBank/DDBJ databases">
        <authorList>
            <person name="Kuo A."/>
            <person name="Curtis B.A."/>
            <person name="Tanifuji G."/>
            <person name="Burki F."/>
            <person name="Gruber A."/>
            <person name="Irimia M."/>
            <person name="Maruyama S."/>
            <person name="Arias M.C."/>
            <person name="Ball S.G."/>
            <person name="Gile G.H."/>
            <person name="Hirakawa Y."/>
            <person name="Hopkins J.F."/>
            <person name="Rensing S.A."/>
            <person name="Schmutz J."/>
            <person name="Symeonidi A."/>
            <person name="Elias M."/>
            <person name="Eveleigh R.J."/>
            <person name="Herman E.K."/>
            <person name="Klute M.J."/>
            <person name="Nakayama T."/>
            <person name="Obornik M."/>
            <person name="Reyes-Prieto A."/>
            <person name="Armbrust E.V."/>
            <person name="Aves S.J."/>
            <person name="Beiko R.G."/>
            <person name="Coutinho P."/>
            <person name="Dacks J.B."/>
            <person name="Durnford D.G."/>
            <person name="Fast N.M."/>
            <person name="Green B.R."/>
            <person name="Grisdale C."/>
            <person name="Hempe F."/>
            <person name="Henrissat B."/>
            <person name="Hoppner M.P."/>
            <person name="Ishida K.-I."/>
            <person name="Kim E."/>
            <person name="Koreny L."/>
            <person name="Kroth P.G."/>
            <person name="Liu Y."/>
            <person name="Malik S.-B."/>
            <person name="Maier U.G."/>
            <person name="McRose D."/>
            <person name="Mock T."/>
            <person name="Neilson J.A."/>
            <person name="Onodera N.T."/>
            <person name="Poole A.M."/>
            <person name="Pritham E.J."/>
            <person name="Richards T.A."/>
            <person name="Rocap G."/>
            <person name="Roy S.W."/>
            <person name="Sarai C."/>
            <person name="Schaack S."/>
            <person name="Shirato S."/>
            <person name="Slamovits C.H."/>
            <person name="Spencer D.F."/>
            <person name="Suzuki S."/>
            <person name="Worden A.Z."/>
            <person name="Zauner S."/>
            <person name="Barry K."/>
            <person name="Bell C."/>
            <person name="Bharti A.K."/>
            <person name="Crow J.A."/>
            <person name="Grimwood J."/>
            <person name="Kramer R."/>
            <person name="Lindquist E."/>
            <person name="Lucas S."/>
            <person name="Salamov A."/>
            <person name="McFadden G.I."/>
            <person name="Lane C.E."/>
            <person name="Keeling P.J."/>
            <person name="Gray M.W."/>
            <person name="Grigoriev I.V."/>
            <person name="Archibald J.M."/>
        </authorList>
    </citation>
    <scope>NUCLEOTIDE SEQUENCE</scope>
    <source>
        <strain evidence="6">CCMP2712</strain>
    </source>
</reference>
<feature type="domain" description="G-patch" evidence="3">
    <location>
        <begin position="419"/>
        <end position="460"/>
    </location>
</feature>
<dbReference type="EnsemblProtists" id="EKX47780">
    <property type="protein sequence ID" value="EKX47780"/>
    <property type="gene ID" value="GUITHDRAFT_106334"/>
</dbReference>
<dbReference type="KEGG" id="gtt:GUITHDRAFT_106334"/>
<dbReference type="PROSITE" id="PS50174">
    <property type="entry name" value="G_PATCH"/>
    <property type="match status" value="1"/>
</dbReference>
<dbReference type="Pfam" id="PF00498">
    <property type="entry name" value="FHA"/>
    <property type="match status" value="1"/>
</dbReference>
<reference evidence="4 6" key="1">
    <citation type="journal article" date="2012" name="Nature">
        <title>Algal genomes reveal evolutionary mosaicism and the fate of nucleomorphs.</title>
        <authorList>
            <consortium name="DOE Joint Genome Institute"/>
            <person name="Curtis B.A."/>
            <person name="Tanifuji G."/>
            <person name="Burki F."/>
            <person name="Gruber A."/>
            <person name="Irimia M."/>
            <person name="Maruyama S."/>
            <person name="Arias M.C."/>
            <person name="Ball S.G."/>
            <person name="Gile G.H."/>
            <person name="Hirakawa Y."/>
            <person name="Hopkins J.F."/>
            <person name="Kuo A."/>
            <person name="Rensing S.A."/>
            <person name="Schmutz J."/>
            <person name="Symeonidi A."/>
            <person name="Elias M."/>
            <person name="Eveleigh R.J."/>
            <person name="Herman E.K."/>
            <person name="Klute M.J."/>
            <person name="Nakayama T."/>
            <person name="Obornik M."/>
            <person name="Reyes-Prieto A."/>
            <person name="Armbrust E.V."/>
            <person name="Aves S.J."/>
            <person name="Beiko R.G."/>
            <person name="Coutinho P."/>
            <person name="Dacks J.B."/>
            <person name="Durnford D.G."/>
            <person name="Fast N.M."/>
            <person name="Green B.R."/>
            <person name="Grisdale C.J."/>
            <person name="Hempel F."/>
            <person name="Henrissat B."/>
            <person name="Hoppner M.P."/>
            <person name="Ishida K."/>
            <person name="Kim E."/>
            <person name="Koreny L."/>
            <person name="Kroth P.G."/>
            <person name="Liu Y."/>
            <person name="Malik S.B."/>
            <person name="Maier U.G."/>
            <person name="McRose D."/>
            <person name="Mock T."/>
            <person name="Neilson J.A."/>
            <person name="Onodera N.T."/>
            <person name="Poole A.M."/>
            <person name="Pritham E.J."/>
            <person name="Richards T.A."/>
            <person name="Rocap G."/>
            <person name="Roy S.W."/>
            <person name="Sarai C."/>
            <person name="Schaack S."/>
            <person name="Shirato S."/>
            <person name="Slamovits C.H."/>
            <person name="Spencer D.F."/>
            <person name="Suzuki S."/>
            <person name="Worden A.Z."/>
            <person name="Zauner S."/>
            <person name="Barry K."/>
            <person name="Bell C."/>
            <person name="Bharti A.K."/>
            <person name="Crow J.A."/>
            <person name="Grimwood J."/>
            <person name="Kramer R."/>
            <person name="Lindquist E."/>
            <person name="Lucas S."/>
            <person name="Salamov A."/>
            <person name="McFadden G.I."/>
            <person name="Lane C.E."/>
            <person name="Keeling P.J."/>
            <person name="Gray M.W."/>
            <person name="Grigoriev I.V."/>
            <person name="Archibald J.M."/>
        </authorList>
    </citation>
    <scope>NUCLEOTIDE SEQUENCE</scope>
    <source>
        <strain evidence="4 6">CCMP2712</strain>
    </source>
</reference>
<sequence length="460" mass="52025">MEIHEYQHNQAALDSASPDKDEESVPLMHGDWTWNGECWVKADGHAYDPVLKRLFKDGVLVFQEDCEEHGAEGGHELEGSAHREGEHEACDAVTYGEMWVTADGFSYHPLLQQLFKHGERVMHESCEDSERLRHHLLAQDYVANYGTERSVEIGKEEEERKAQGERVTLNEAEEERGVDREQVMEGEDASEQLAGASGEGAKEEEEGASRKIKRYHVVGTSGGTLGRSKESTVFVPRSKLSRTHARIVWTCEDSSFVLLDCNSRRGTFCDGRRAGSEEGVKLRRGSIFCLGQLVSFRVKRIERKETGEEIHFEEIKFKEQHAIEAPSRPVAPPRVYRDRAAERRCLYNSLESQATRQKYSELQREQAAREEEFFSRQDRLTAVAQSLVESGRATACKSKCESTSEEEEEEEDPEWLQRGRKMLEKMGWEHGKGLGKHKQGISAPIIPSSTLGKSGIGADR</sequence>
<keyword evidence="6" id="KW-1185">Reference proteome</keyword>
<dbReference type="OMA" id="QHARCAV"/>
<feature type="domain" description="FHA" evidence="2">
    <location>
        <begin position="223"/>
        <end position="274"/>
    </location>
</feature>